<keyword evidence="5" id="KW-1185">Reference proteome</keyword>
<comment type="similarity">
    <text evidence="1">Belongs to the copine family.</text>
</comment>
<dbReference type="InterPro" id="IPR035892">
    <property type="entry name" value="C2_domain_sf"/>
</dbReference>
<comment type="caution">
    <text evidence="4">The sequence shown here is derived from an EMBL/GenBank/DDBJ whole genome shotgun (WGS) entry which is preliminary data.</text>
</comment>
<dbReference type="SUPFAM" id="SSF49562">
    <property type="entry name" value="C2 domain (Calcium/lipid-binding domain, CaLB)"/>
    <property type="match status" value="1"/>
</dbReference>
<sequence>MNAHSQVELKLSCRNLPDLDYLSKSDPQVVLFVLDSNTMQWVDSGQRTEVVMNNLNPRFVKSFVLDYYFEMLQKLRFSVVDVDKHDNPDWKVQEYVGSFDTDLGTIVGKLRDSKHPSKNRGSMVISGEEVSNTKKIIILQFQAYNVIKKSGLFRPKLGIFFIISRANEDGTFSPVYESIKINSSNPFWPGFSIKESTLCNGDRDRGLEILIKQHKKNGGMSCVLSSVEHQLIAKSTITLRELLSLATTTNNKTFHLSRINASGDMKEKSFKDQPYIRVIECSVREEASFLDYISSGTEINLVVGIDFTESNGSPNDVNSLHYIGGKDDNDYQKAIRSVGTILQAYDHDKRFPVYGFGGKFSGVLSHAYPLNGDYEKPEVEGVEGILAAYLHTIRHVKLYGPTNFAPIINQTAAKIRQNLESGRDNVYYILLIITDGIILDMDSTVRTIINASSLPFSIVIVGVGKADFTKMNILDADHQALQANGVKAERDIVQFVAMREFESFASHHLLPKAVLEEIPNQFLSYMKKHEISPLPFKRIDTNTLISDDPPPAYPGIDIKDGSLN</sequence>
<evidence type="ECO:0000313" key="4">
    <source>
        <dbReference type="EMBL" id="CAG8454491.1"/>
    </source>
</evidence>
<evidence type="ECO:0000259" key="3">
    <source>
        <dbReference type="PROSITE" id="PS50234"/>
    </source>
</evidence>
<feature type="domain" description="C2" evidence="2">
    <location>
        <begin position="1"/>
        <end position="117"/>
    </location>
</feature>
<dbReference type="GO" id="GO:0005544">
    <property type="term" value="F:calcium-dependent phospholipid binding"/>
    <property type="evidence" value="ECO:0007669"/>
    <property type="project" value="InterPro"/>
</dbReference>
<dbReference type="InterPro" id="IPR000008">
    <property type="entry name" value="C2_dom"/>
</dbReference>
<dbReference type="Pfam" id="PF00168">
    <property type="entry name" value="C2"/>
    <property type="match status" value="1"/>
</dbReference>
<name>A0A9N8YYJ8_9GLOM</name>
<dbReference type="SMART" id="SM00239">
    <property type="entry name" value="C2"/>
    <property type="match status" value="1"/>
</dbReference>
<dbReference type="SUPFAM" id="SSF53300">
    <property type="entry name" value="vWA-like"/>
    <property type="match status" value="1"/>
</dbReference>
<evidence type="ECO:0000313" key="5">
    <source>
        <dbReference type="Proteomes" id="UP000789508"/>
    </source>
</evidence>
<dbReference type="GO" id="GO:0071277">
    <property type="term" value="P:cellular response to calcium ion"/>
    <property type="evidence" value="ECO:0007669"/>
    <property type="project" value="TreeGrafter"/>
</dbReference>
<organism evidence="4 5">
    <name type="scientific">Ambispora leptoticha</name>
    <dbReference type="NCBI Taxonomy" id="144679"/>
    <lineage>
        <taxon>Eukaryota</taxon>
        <taxon>Fungi</taxon>
        <taxon>Fungi incertae sedis</taxon>
        <taxon>Mucoromycota</taxon>
        <taxon>Glomeromycotina</taxon>
        <taxon>Glomeromycetes</taxon>
        <taxon>Archaeosporales</taxon>
        <taxon>Ambisporaceae</taxon>
        <taxon>Ambispora</taxon>
    </lineage>
</organism>
<dbReference type="InterPro" id="IPR010734">
    <property type="entry name" value="Copine_C"/>
</dbReference>
<accession>A0A9N8YYJ8</accession>
<feature type="domain" description="VWFA" evidence="3">
    <location>
        <begin position="300"/>
        <end position="518"/>
    </location>
</feature>
<dbReference type="PANTHER" id="PTHR10857">
    <property type="entry name" value="COPINE"/>
    <property type="match status" value="1"/>
</dbReference>
<dbReference type="Gene3D" id="2.60.40.150">
    <property type="entry name" value="C2 domain"/>
    <property type="match status" value="1"/>
</dbReference>
<dbReference type="AlphaFoldDB" id="A0A9N8YYJ8"/>
<dbReference type="PROSITE" id="PS50234">
    <property type="entry name" value="VWFA"/>
    <property type="match status" value="1"/>
</dbReference>
<dbReference type="PROSITE" id="PS50004">
    <property type="entry name" value="C2"/>
    <property type="match status" value="1"/>
</dbReference>
<evidence type="ECO:0000256" key="1">
    <source>
        <dbReference type="ARBA" id="ARBA00009048"/>
    </source>
</evidence>
<dbReference type="InterPro" id="IPR002035">
    <property type="entry name" value="VWF_A"/>
</dbReference>
<dbReference type="Pfam" id="PF07002">
    <property type="entry name" value="Copine"/>
    <property type="match status" value="1"/>
</dbReference>
<dbReference type="CDD" id="cd04048">
    <property type="entry name" value="C2A_Copine"/>
    <property type="match status" value="1"/>
</dbReference>
<proteinExistence type="inferred from homology"/>
<dbReference type="SMART" id="SM00327">
    <property type="entry name" value="VWA"/>
    <property type="match status" value="1"/>
</dbReference>
<protein>
    <submittedName>
        <fullName evidence="4">4311_t:CDS:1</fullName>
    </submittedName>
</protein>
<dbReference type="PANTHER" id="PTHR10857:SF106">
    <property type="entry name" value="C2 DOMAIN-CONTAINING PROTEIN"/>
    <property type="match status" value="1"/>
</dbReference>
<dbReference type="EMBL" id="CAJVPS010000121">
    <property type="protein sequence ID" value="CAG8454491.1"/>
    <property type="molecule type" value="Genomic_DNA"/>
</dbReference>
<dbReference type="InterPro" id="IPR045052">
    <property type="entry name" value="Copine"/>
</dbReference>
<reference evidence="4" key="1">
    <citation type="submission" date="2021-06" db="EMBL/GenBank/DDBJ databases">
        <authorList>
            <person name="Kallberg Y."/>
            <person name="Tangrot J."/>
            <person name="Rosling A."/>
        </authorList>
    </citation>
    <scope>NUCLEOTIDE SEQUENCE</scope>
    <source>
        <strain evidence="4">FL130A</strain>
    </source>
</reference>
<evidence type="ECO:0000259" key="2">
    <source>
        <dbReference type="PROSITE" id="PS50004"/>
    </source>
</evidence>
<dbReference type="Proteomes" id="UP000789508">
    <property type="component" value="Unassembled WGS sequence"/>
</dbReference>
<dbReference type="Gene3D" id="3.40.50.410">
    <property type="entry name" value="von Willebrand factor, type A domain"/>
    <property type="match status" value="1"/>
</dbReference>
<dbReference type="OrthoDB" id="5855668at2759"/>
<gene>
    <name evidence="4" type="ORF">ALEPTO_LOCUS1200</name>
</gene>
<dbReference type="GO" id="GO:0005886">
    <property type="term" value="C:plasma membrane"/>
    <property type="evidence" value="ECO:0007669"/>
    <property type="project" value="TreeGrafter"/>
</dbReference>
<dbReference type="InterPro" id="IPR036465">
    <property type="entry name" value="vWFA_dom_sf"/>
</dbReference>